<feature type="domain" description="Nudix hydrolase" evidence="2">
    <location>
        <begin position="28"/>
        <end position="156"/>
    </location>
</feature>
<gene>
    <name evidence="3" type="ORF">G3I58_24420</name>
</gene>
<evidence type="ECO:0000313" key="4">
    <source>
        <dbReference type="Proteomes" id="UP000470951"/>
    </source>
</evidence>
<dbReference type="PANTHER" id="PTHR10885">
    <property type="entry name" value="ISOPENTENYL-DIPHOSPHATE DELTA-ISOMERASE"/>
    <property type="match status" value="1"/>
</dbReference>
<evidence type="ECO:0000313" key="3">
    <source>
        <dbReference type="EMBL" id="NEC01103.1"/>
    </source>
</evidence>
<dbReference type="Proteomes" id="UP000470951">
    <property type="component" value="Unassembled WGS sequence"/>
</dbReference>
<dbReference type="Gene3D" id="3.90.79.10">
    <property type="entry name" value="Nucleoside Triphosphate Pyrophosphohydrolase"/>
    <property type="match status" value="1"/>
</dbReference>
<evidence type="ECO:0000259" key="2">
    <source>
        <dbReference type="PROSITE" id="PS51462"/>
    </source>
</evidence>
<dbReference type="InterPro" id="IPR000086">
    <property type="entry name" value="NUDIX_hydrolase_dom"/>
</dbReference>
<evidence type="ECO:0000256" key="1">
    <source>
        <dbReference type="ARBA" id="ARBA00022801"/>
    </source>
</evidence>
<dbReference type="Pfam" id="PF00293">
    <property type="entry name" value="NUDIX"/>
    <property type="match status" value="1"/>
</dbReference>
<dbReference type="InterPro" id="IPR020084">
    <property type="entry name" value="NUDIX_hydrolase_CS"/>
</dbReference>
<name>A0A7K3RG73_STRAQ</name>
<comment type="caution">
    <text evidence="3">The sequence shown here is derived from an EMBL/GenBank/DDBJ whole genome shotgun (WGS) entry which is preliminary data.</text>
</comment>
<dbReference type="PROSITE" id="PS00893">
    <property type="entry name" value="NUDIX_BOX"/>
    <property type="match status" value="1"/>
</dbReference>
<dbReference type="AlphaFoldDB" id="A0A7K3RG73"/>
<keyword evidence="1" id="KW-0378">Hydrolase</keyword>
<dbReference type="PROSITE" id="PS51462">
    <property type="entry name" value="NUDIX"/>
    <property type="match status" value="1"/>
</dbReference>
<dbReference type="InterPro" id="IPR015797">
    <property type="entry name" value="NUDIX_hydrolase-like_dom_sf"/>
</dbReference>
<dbReference type="PANTHER" id="PTHR10885:SF0">
    <property type="entry name" value="ISOPENTENYL-DIPHOSPHATE DELTA-ISOMERASE"/>
    <property type="match status" value="1"/>
</dbReference>
<proteinExistence type="predicted"/>
<dbReference type="SUPFAM" id="SSF55811">
    <property type="entry name" value="Nudix"/>
    <property type="match status" value="1"/>
</dbReference>
<dbReference type="RefSeq" id="WP_164221967.1">
    <property type="nucleotide sequence ID" value="NZ_JAAGMS010000266.1"/>
</dbReference>
<protein>
    <submittedName>
        <fullName evidence="3">NUDIX domain-containing protein</fullName>
    </submittedName>
</protein>
<reference evidence="3 4" key="1">
    <citation type="submission" date="2020-01" db="EMBL/GenBank/DDBJ databases">
        <title>Insect and environment-associated Actinomycetes.</title>
        <authorList>
            <person name="Currrie C."/>
            <person name="Chevrette M."/>
            <person name="Carlson C."/>
            <person name="Stubbendieck R."/>
            <person name="Wendt-Pienkowski E."/>
        </authorList>
    </citation>
    <scope>NUCLEOTIDE SEQUENCE [LARGE SCALE GENOMIC DNA]</scope>
    <source>
        <strain evidence="3 4">SID7903</strain>
    </source>
</reference>
<dbReference type="CDD" id="cd04697">
    <property type="entry name" value="NUDIX_Hydrolase"/>
    <property type="match status" value="1"/>
</dbReference>
<organism evidence="3 4">
    <name type="scientific">Streptomyces anulatus</name>
    <name type="common">Streptomyces chrysomallus</name>
    <dbReference type="NCBI Taxonomy" id="1892"/>
    <lineage>
        <taxon>Bacteria</taxon>
        <taxon>Bacillati</taxon>
        <taxon>Actinomycetota</taxon>
        <taxon>Actinomycetes</taxon>
        <taxon>Kitasatosporales</taxon>
        <taxon>Streptomycetaceae</taxon>
        <taxon>Streptomyces</taxon>
    </lineage>
</organism>
<accession>A0A7K3RG73</accession>
<dbReference type="EMBL" id="JAAGMS010000266">
    <property type="protein sequence ID" value="NEC01103.1"/>
    <property type="molecule type" value="Genomic_DNA"/>
</dbReference>
<dbReference type="GO" id="GO:0016787">
    <property type="term" value="F:hydrolase activity"/>
    <property type="evidence" value="ECO:0007669"/>
    <property type="project" value="UniProtKB-KW"/>
</dbReference>
<sequence length="168" mass="19127">MGELVDRVDDHDRVIGVVDRSEAVAAGWLYRMSMVLCRDEEGRYLVHRRPGSSSRFPGEYSWLVAGAVGAGESYAEAAHRELREEMGVRASVRPLFTFLCRGELSPYWFAVHEATVKQEQIAPQAAEVAWHGWLSGDELRDAMASWKFVSDSRDAYHRYVRLSTEHPR</sequence>